<dbReference type="OrthoDB" id="1924823at2759"/>
<dbReference type="Proteomes" id="UP000447434">
    <property type="component" value="Chromosome 12"/>
</dbReference>
<feature type="transmembrane region" description="Helical" evidence="8">
    <location>
        <begin position="224"/>
        <end position="245"/>
    </location>
</feature>
<evidence type="ECO:0000313" key="12">
    <source>
        <dbReference type="Proteomes" id="UP000447434"/>
    </source>
</evidence>
<evidence type="ECO:0000259" key="10">
    <source>
        <dbReference type="Pfam" id="PF04535"/>
    </source>
</evidence>
<feature type="domain" description="Casparian strip membrane protein" evidence="10">
    <location>
        <begin position="145"/>
        <end position="235"/>
    </location>
</feature>
<dbReference type="InterPro" id="IPR006702">
    <property type="entry name" value="CASP_dom"/>
</dbReference>
<evidence type="ECO:0000256" key="2">
    <source>
        <dbReference type="ARBA" id="ARBA00007651"/>
    </source>
</evidence>
<evidence type="ECO:0000256" key="9">
    <source>
        <dbReference type="SAM" id="MobiDB-lite"/>
    </source>
</evidence>
<feature type="transmembrane region" description="Helical" evidence="8">
    <location>
        <begin position="6"/>
        <end position="25"/>
    </location>
</feature>
<keyword evidence="5 8" id="KW-0812">Transmembrane</keyword>
<comment type="similarity">
    <text evidence="2 8">Belongs to the Casparian strip membrane proteins (CASP) family.</text>
</comment>
<protein>
    <recommendedName>
        <fullName evidence="8">CASP-like protein</fullName>
    </recommendedName>
</protein>
<feature type="region of interest" description="Disordered" evidence="9">
    <location>
        <begin position="50"/>
        <end position="73"/>
    </location>
</feature>
<dbReference type="AlphaFoldDB" id="A0A6A4PNS0"/>
<evidence type="ECO:0000256" key="4">
    <source>
        <dbReference type="ARBA" id="ARBA00022475"/>
    </source>
</evidence>
<reference evidence="12" key="1">
    <citation type="journal article" date="2020" name="Nat. Commun.">
        <title>Genome sequence of the cluster root forming white lupin.</title>
        <authorList>
            <person name="Hufnagel B."/>
            <person name="Marques A."/>
            <person name="Soriano A."/>
            <person name="Marques L."/>
            <person name="Divol F."/>
            <person name="Doumas P."/>
            <person name="Sallet E."/>
            <person name="Mancinotti D."/>
            <person name="Carrere S."/>
            <person name="Marande W."/>
            <person name="Arribat S."/>
            <person name="Keller J."/>
            <person name="Huneau C."/>
            <person name="Blein T."/>
            <person name="Aime D."/>
            <person name="Laguerre M."/>
            <person name="Taylor J."/>
            <person name="Schubert V."/>
            <person name="Nelson M."/>
            <person name="Geu-Flores F."/>
            <person name="Crespi M."/>
            <person name="Gallardo-Guerrero K."/>
            <person name="Delaux P.-M."/>
            <person name="Salse J."/>
            <person name="Berges H."/>
            <person name="Guyot R."/>
            <person name="Gouzy J."/>
            <person name="Peret B."/>
        </authorList>
    </citation>
    <scope>NUCLEOTIDE SEQUENCE [LARGE SCALE GENOMIC DNA]</scope>
    <source>
        <strain evidence="12">cv. Amiga</strain>
    </source>
</reference>
<feature type="transmembrane region" description="Helical" evidence="8">
    <location>
        <begin position="124"/>
        <end position="142"/>
    </location>
</feature>
<proteinExistence type="inferred from homology"/>
<keyword evidence="6 8" id="KW-1133">Transmembrane helix</keyword>
<accession>A0A6A4PNS0</accession>
<feature type="transmembrane region" description="Helical" evidence="8">
    <location>
        <begin position="90"/>
        <end position="109"/>
    </location>
</feature>
<keyword evidence="7 8" id="KW-0472">Membrane</keyword>
<name>A0A6A4PNS0_LUPAL</name>
<comment type="subunit">
    <text evidence="3 8">Homodimer and heterodimers.</text>
</comment>
<gene>
    <name evidence="11" type="ORF">Lalb_Chr12g0207401</name>
</gene>
<evidence type="ECO:0000256" key="1">
    <source>
        <dbReference type="ARBA" id="ARBA00004651"/>
    </source>
</evidence>
<evidence type="ECO:0000313" key="11">
    <source>
        <dbReference type="EMBL" id="KAE9603149.1"/>
    </source>
</evidence>
<dbReference type="EMBL" id="WOCE01000012">
    <property type="protein sequence ID" value="KAE9603149.1"/>
    <property type="molecule type" value="Genomic_DNA"/>
</dbReference>
<keyword evidence="4 8" id="KW-1003">Cell membrane</keyword>
<evidence type="ECO:0000256" key="7">
    <source>
        <dbReference type="ARBA" id="ARBA00023136"/>
    </source>
</evidence>
<dbReference type="PANTHER" id="PTHR33573">
    <property type="entry name" value="CASP-LIKE PROTEIN 4A4"/>
    <property type="match status" value="1"/>
</dbReference>
<keyword evidence="12" id="KW-1185">Reference proteome</keyword>
<dbReference type="Pfam" id="PF04535">
    <property type="entry name" value="CASP_dom"/>
    <property type="match status" value="1"/>
</dbReference>
<dbReference type="PANTHER" id="PTHR33573:SF57">
    <property type="entry name" value="CASP-LIKE PROTEIN 4B1"/>
    <property type="match status" value="1"/>
</dbReference>
<evidence type="ECO:0000256" key="6">
    <source>
        <dbReference type="ARBA" id="ARBA00022989"/>
    </source>
</evidence>
<dbReference type="GO" id="GO:0005886">
    <property type="term" value="C:plasma membrane"/>
    <property type="evidence" value="ECO:0007669"/>
    <property type="project" value="UniProtKB-SubCell"/>
</dbReference>
<evidence type="ECO:0000256" key="3">
    <source>
        <dbReference type="ARBA" id="ARBA00011489"/>
    </source>
</evidence>
<evidence type="ECO:0000256" key="5">
    <source>
        <dbReference type="ARBA" id="ARBA00022692"/>
    </source>
</evidence>
<organism evidence="11 12">
    <name type="scientific">Lupinus albus</name>
    <name type="common">White lupine</name>
    <name type="synonym">Lupinus termis</name>
    <dbReference type="NCBI Taxonomy" id="3870"/>
    <lineage>
        <taxon>Eukaryota</taxon>
        <taxon>Viridiplantae</taxon>
        <taxon>Streptophyta</taxon>
        <taxon>Embryophyta</taxon>
        <taxon>Tracheophyta</taxon>
        <taxon>Spermatophyta</taxon>
        <taxon>Magnoliopsida</taxon>
        <taxon>eudicotyledons</taxon>
        <taxon>Gunneridae</taxon>
        <taxon>Pentapetalae</taxon>
        <taxon>rosids</taxon>
        <taxon>fabids</taxon>
        <taxon>Fabales</taxon>
        <taxon>Fabaceae</taxon>
        <taxon>Papilionoideae</taxon>
        <taxon>50 kb inversion clade</taxon>
        <taxon>genistoids sensu lato</taxon>
        <taxon>core genistoids</taxon>
        <taxon>Genisteae</taxon>
        <taxon>Lupinus</taxon>
    </lineage>
</organism>
<comment type="subcellular location">
    <subcellularLocation>
        <location evidence="1 8">Cell membrane</location>
        <topology evidence="1 8">Multi-pass membrane protein</topology>
    </subcellularLocation>
</comment>
<sequence>MCFIALLHLYISYICLHYTFLLFFIKSHPYRKSNIEKRIIINMSASKESDTKLDVQSQPETSAPPPGTGGSAAGIFRRLKREDLMKRGSLGLRGIALVFSLISFILVASNKHGDWKEFDKYKEYRLMGFCQILILVIVLLNLDCRYLLAVAILSSLYTGGQVYRQVHELFIGKNLLQPRTAALIDFFGDQIVAYMLISSSSSAIPITNKMREGADNIFTDTSSAAISLSIFAFLCIAISALISGYKLSTHTYI</sequence>
<evidence type="ECO:0000256" key="8">
    <source>
        <dbReference type="RuleBase" id="RU361233"/>
    </source>
</evidence>
<comment type="caution">
    <text evidence="11">The sequence shown here is derived from an EMBL/GenBank/DDBJ whole genome shotgun (WGS) entry which is preliminary data.</text>
</comment>